<dbReference type="SUPFAM" id="SSF52540">
    <property type="entry name" value="P-loop containing nucleoside triphosphate hydrolases"/>
    <property type="match status" value="1"/>
</dbReference>
<keyword evidence="5" id="KW-0808">Transferase</keyword>
<evidence type="ECO:0000256" key="1">
    <source>
        <dbReference type="ARBA" id="ARBA00022737"/>
    </source>
</evidence>
<dbReference type="Pfam" id="PF14559">
    <property type="entry name" value="TPR_19"/>
    <property type="match status" value="1"/>
</dbReference>
<dbReference type="SUPFAM" id="SSF48452">
    <property type="entry name" value="TPR-like"/>
    <property type="match status" value="2"/>
</dbReference>
<dbReference type="Proteomes" id="UP000518091">
    <property type="component" value="Unassembled WGS sequence"/>
</dbReference>
<dbReference type="Proteomes" id="UP000814353">
    <property type="component" value="Unassembled WGS sequence"/>
</dbReference>
<dbReference type="PROSITE" id="PS50005">
    <property type="entry name" value="TPR"/>
    <property type="match status" value="1"/>
</dbReference>
<evidence type="ECO:0000313" key="8">
    <source>
        <dbReference type="Proteomes" id="UP000814353"/>
    </source>
</evidence>
<dbReference type="InterPro" id="IPR011990">
    <property type="entry name" value="TPR-like_helical_dom_sf"/>
</dbReference>
<comment type="caution">
    <text evidence="5">The sequence shown here is derived from an EMBL/GenBank/DDBJ whole genome shotgun (WGS) entry which is preliminary data.</text>
</comment>
<accession>A0A7V9W1Y6</accession>
<name>A0A7V9W1Y6_9GAMM</name>
<evidence type="ECO:0000256" key="3">
    <source>
        <dbReference type="PROSITE-ProRule" id="PRU00339"/>
    </source>
</evidence>
<reference evidence="5 7" key="2">
    <citation type="submission" date="2020-07" db="EMBL/GenBank/DDBJ databases">
        <title>Identification of Halomonas strains.</title>
        <authorList>
            <person name="Xiao Z."/>
            <person name="Shen J."/>
        </authorList>
    </citation>
    <scope>NUCLEOTIDE SEQUENCE [LARGE SCALE GENOMIC DNA]</scope>
    <source>
        <strain evidence="5 7">DSM 17331</strain>
    </source>
</reference>
<dbReference type="SMART" id="SM00028">
    <property type="entry name" value="TPR"/>
    <property type="match status" value="5"/>
</dbReference>
<keyword evidence="2 3" id="KW-0802">TPR repeat</keyword>
<dbReference type="InterPro" id="IPR027417">
    <property type="entry name" value="P-loop_NTPase"/>
</dbReference>
<evidence type="ECO:0000313" key="5">
    <source>
        <dbReference type="EMBL" id="MBA2779542.1"/>
    </source>
</evidence>
<dbReference type="InterPro" id="IPR025714">
    <property type="entry name" value="Methyltranfer_dom"/>
</dbReference>
<dbReference type="InterPro" id="IPR019734">
    <property type="entry name" value="TPR_rpt"/>
</dbReference>
<dbReference type="InterPro" id="IPR029063">
    <property type="entry name" value="SAM-dependent_MTases_sf"/>
</dbReference>
<keyword evidence="1" id="KW-0677">Repeat</keyword>
<dbReference type="InterPro" id="IPR013105">
    <property type="entry name" value="TPR_2"/>
</dbReference>
<dbReference type="CDD" id="cd02440">
    <property type="entry name" value="AdoMet_MTases"/>
    <property type="match status" value="1"/>
</dbReference>
<dbReference type="Pfam" id="PF13847">
    <property type="entry name" value="Methyltransf_31"/>
    <property type="match status" value="1"/>
</dbReference>
<dbReference type="Pfam" id="PF13469">
    <property type="entry name" value="Sulfotransfer_3"/>
    <property type="match status" value="1"/>
</dbReference>
<keyword evidence="8" id="KW-1185">Reference proteome</keyword>
<dbReference type="Gene3D" id="1.25.40.10">
    <property type="entry name" value="Tetratricopeptide repeat domain"/>
    <property type="match status" value="2"/>
</dbReference>
<proteinExistence type="predicted"/>
<dbReference type="AlphaFoldDB" id="A0A7V9W1Y6"/>
<dbReference type="PROSITE" id="PS50293">
    <property type="entry name" value="TPR_REGION"/>
    <property type="match status" value="1"/>
</dbReference>
<gene>
    <name evidence="5" type="ORF">H1D44_11630</name>
    <name evidence="6" type="ORF">HOP48_14645</name>
</gene>
<feature type="repeat" description="TPR" evidence="3">
    <location>
        <begin position="87"/>
        <end position="120"/>
    </location>
</feature>
<evidence type="ECO:0000259" key="4">
    <source>
        <dbReference type="Pfam" id="PF13847"/>
    </source>
</evidence>
<protein>
    <submittedName>
        <fullName evidence="5">Sulfotransferase</fullName>
    </submittedName>
    <submittedName>
        <fullName evidence="6">Tetratricopeptide repeat protein</fullName>
    </submittedName>
</protein>
<dbReference type="PANTHER" id="PTHR12558:SF13">
    <property type="entry name" value="CELL DIVISION CYCLE PROTEIN 27 HOMOLOG"/>
    <property type="match status" value="1"/>
</dbReference>
<dbReference type="Gene3D" id="3.40.50.150">
    <property type="entry name" value="Vaccinia Virus protein VP39"/>
    <property type="match status" value="1"/>
</dbReference>
<evidence type="ECO:0000313" key="7">
    <source>
        <dbReference type="Proteomes" id="UP000518091"/>
    </source>
</evidence>
<feature type="domain" description="Methyltransferase" evidence="4">
    <location>
        <begin position="1081"/>
        <end position="1183"/>
    </location>
</feature>
<organism evidence="5 7">
    <name type="scientific">Billgrantia kenyensis</name>
    <dbReference type="NCBI Taxonomy" id="321266"/>
    <lineage>
        <taxon>Bacteria</taxon>
        <taxon>Pseudomonadati</taxon>
        <taxon>Pseudomonadota</taxon>
        <taxon>Gammaproteobacteria</taxon>
        <taxon>Oceanospirillales</taxon>
        <taxon>Halomonadaceae</taxon>
        <taxon>Billgrantia</taxon>
    </lineage>
</organism>
<dbReference type="EMBL" id="JABFUB010000012">
    <property type="protein sequence ID" value="MCG6662775.1"/>
    <property type="molecule type" value="Genomic_DNA"/>
</dbReference>
<dbReference type="PANTHER" id="PTHR12558">
    <property type="entry name" value="CELL DIVISION CYCLE 16,23,27"/>
    <property type="match status" value="1"/>
</dbReference>
<dbReference type="EMBL" id="JACEFT010000012">
    <property type="protein sequence ID" value="MBA2779542.1"/>
    <property type="molecule type" value="Genomic_DNA"/>
</dbReference>
<sequence>MEEALDTSRVLIANYPGHLEVAKLHGWALLQQEAYVEARPFLEQALNEAPYDPGLLTALARCLMFDEEAELALTLLERALAQDARRADTLSTRGSVYKMLQRIPEAIESYRQALAIDPSHLATHVNLSHLICYQPGDSAFKALEALYTAPSSTTEEKVRCGFTLGKAYLDIGKKSQAFAFFREANDLALGQVSPPSQSPEERLRFIQRHFTASLFPSLREGGRSEVPQVIVSGLSRSGKSLVESLFSGIEGVSLAGESTTLSDYVKELLEKQGGGLGDYLKQLTPERCREDAENYRARLDSENLQITTIPSDLWLLGLIGLWLPHVPIIFCVRDLLDQGVTCYFHHYQHSAAHSYTYDLNALGRHIGCFEKTMDHWAAVLPNPIFLVDYRELTENPEEVAGNLLGALGLKRSDAYRQQLERNANQISAISPIVSLDIPLPIRSDFNGIGHDFIECLGPLIDGYKAVQREFDAPAIPRSSNAGLDAESTSDTLALAHAGVAPMGEFNWQLPGRIVTFDNGGSFVLQSRFPELMHSGAFAVVCFDPTSRLADREELAELDEFQYFPHVLLGDEQSGSLHACLDPFLSATLEPLPEEQLPMHRRDGARVLAKLPVTSIALDRIEGLESLDYLVLDAYSDSAAILDHGRNALCDTLLIQVRIAFQPTHQRQPNLAELMHWAARNGFRFYRLHAPASYSHLPARDDLTRHQASELESADALLIPSHERMASLSDKQRIKLAFLLDTLFEIQDLSHSLLEAVEPRRAEEYLAARGYLGGEGSSSHETHSPVVAALAQVRQALARHSVQRAYTISSRLHQALPDVQEITLLCAESASLVGHDGKALELLTALHNKSVDDIQIVAALARAQLRAGLWWEAEAILQPHAGAGEALQIKRLMLESYLAHEGQPVGMHEAAMARCHVLLAAQPEEPVLKSCEASLLARAGEHDRALTCHGEALALLGNEQGPVRARLLRAQAMIHEGLGDIQYACQQLWLACSTYPYSRETAQAYKDFKRLIQQCPSGEFAELAPLHQRISDIWSGYKGENLQHSFGDFGLPYQGLERLKLPGTRPAEQRLGIYPLAKYLPDGARALDIGCKHGFLLLGLADRLSYGEGFDISQACVEVGRAVAEHLGIRHVHLTSKPFDKFECEEPFDLVIACAVHRWIGMPLEQFGEKLYQFCNPGGVVLLESQGIREIDKTEVGFTQNAQAIASAGFEVIETGSLCDDGVNYREFWLLRRR</sequence>
<dbReference type="GO" id="GO:0016740">
    <property type="term" value="F:transferase activity"/>
    <property type="evidence" value="ECO:0007669"/>
    <property type="project" value="UniProtKB-KW"/>
</dbReference>
<dbReference type="Pfam" id="PF07719">
    <property type="entry name" value="TPR_2"/>
    <property type="match status" value="1"/>
</dbReference>
<dbReference type="SUPFAM" id="SSF53335">
    <property type="entry name" value="S-adenosyl-L-methionine-dependent methyltransferases"/>
    <property type="match status" value="1"/>
</dbReference>
<dbReference type="Gene3D" id="3.40.50.300">
    <property type="entry name" value="P-loop containing nucleotide triphosphate hydrolases"/>
    <property type="match status" value="1"/>
</dbReference>
<reference evidence="6 8" key="1">
    <citation type="submission" date="2020-05" db="EMBL/GenBank/DDBJ databases">
        <title>Comparative genomic analysis of denitrifying bacteria from Halomonas genus.</title>
        <authorList>
            <person name="Wang L."/>
            <person name="Shao Z."/>
        </authorList>
    </citation>
    <scope>NUCLEOTIDE SEQUENCE [LARGE SCALE GENOMIC DNA]</scope>
    <source>
        <strain evidence="6 8">DSM 17331</strain>
    </source>
</reference>
<dbReference type="RefSeq" id="WP_181515012.1">
    <property type="nucleotide sequence ID" value="NZ_JABFUB010000012.1"/>
</dbReference>
<evidence type="ECO:0000313" key="6">
    <source>
        <dbReference type="EMBL" id="MCG6662775.1"/>
    </source>
</evidence>
<evidence type="ECO:0000256" key="2">
    <source>
        <dbReference type="ARBA" id="ARBA00022803"/>
    </source>
</evidence>